<dbReference type="SUPFAM" id="SSF56563">
    <property type="entry name" value="Major capsid protein gp5"/>
    <property type="match status" value="1"/>
</dbReference>
<dbReference type="Gene3D" id="3.30.2320.10">
    <property type="entry name" value="hypothetical protein PF0899 domain"/>
    <property type="match status" value="1"/>
</dbReference>
<dbReference type="Gene3D" id="3.30.2400.10">
    <property type="entry name" value="Major capsid protein gp5"/>
    <property type="match status" value="1"/>
</dbReference>
<feature type="region of interest" description="Disordered" evidence="2">
    <location>
        <begin position="63"/>
        <end position="93"/>
    </location>
</feature>
<comment type="subcellular location">
    <subcellularLocation>
        <location evidence="1">Virion</location>
    </subcellularLocation>
</comment>
<sequence>MFAAKHAARTLTEARTIHETADAANRDLTTEERSQYDSLMARARQYTTDAEAEAEASQALARFTNPNGSTPEFRSVVSDAGAGRTRSTASGIERRGLLRHEQAVWLPTSPEVRAGQSEGIPSEGGFAVPVQHLPEVIEAIRARSVFLDAEPRVFTMTSHVLNIPKAASGVLAGMVLEGAPIPQSATTFEQVVLTAQKGAVMVPASNEFLADAVPDGRAYIQQDLYKAGGDLFDTQAFTGNGTPPNVRGILNQPGIVTTPLVGAIDLDAIAGAIQRVEGANLTPSAIFLSSATWGALRLAKDGDTRYQLNPDPSGDAVKRLFGVPVFVTPHVGTACVVSDMQTIAVGIRNQVILRYDESHLFDRDSTVIRMTMRFDIGVLHTEGTQIITPGAGGTRAEVPAPAGKK</sequence>
<dbReference type="AlphaFoldDB" id="A0A143PU17"/>
<feature type="domain" description="Phage capsid-like C-terminal" evidence="3">
    <location>
        <begin position="124"/>
        <end position="383"/>
    </location>
</feature>
<protein>
    <submittedName>
        <fullName evidence="4">Phage major capsid protein, HK97 family</fullName>
    </submittedName>
</protein>
<dbReference type="STRING" id="1855912.LuPra_04542"/>
<reference evidence="5" key="2">
    <citation type="submission" date="2016-04" db="EMBL/GenBank/DDBJ databases">
        <title>First Complete Genome Sequence of a Subdivision 6 Acidobacterium.</title>
        <authorList>
            <person name="Huang S."/>
            <person name="Vieira S."/>
            <person name="Bunk B."/>
            <person name="Riedel T."/>
            <person name="Sproeer C."/>
            <person name="Overmann J."/>
        </authorList>
    </citation>
    <scope>NUCLEOTIDE SEQUENCE [LARGE SCALE GENOMIC DNA]</scope>
    <source>
        <strain evidence="5">DSM 100886 HEG_-6_39</strain>
    </source>
</reference>
<gene>
    <name evidence="4" type="ORF">LuPra_04542</name>
</gene>
<organism evidence="4 5">
    <name type="scientific">Luteitalea pratensis</name>
    <dbReference type="NCBI Taxonomy" id="1855912"/>
    <lineage>
        <taxon>Bacteria</taxon>
        <taxon>Pseudomonadati</taxon>
        <taxon>Acidobacteriota</taxon>
        <taxon>Vicinamibacteria</taxon>
        <taxon>Vicinamibacterales</taxon>
        <taxon>Vicinamibacteraceae</taxon>
        <taxon>Luteitalea</taxon>
    </lineage>
</organism>
<keyword evidence="5" id="KW-1185">Reference proteome</keyword>
<dbReference type="RefSeq" id="WP_110172855.1">
    <property type="nucleotide sequence ID" value="NZ_CP015136.1"/>
</dbReference>
<dbReference type="OrthoDB" id="8444243at2"/>
<evidence type="ECO:0000313" key="5">
    <source>
        <dbReference type="Proteomes" id="UP000076079"/>
    </source>
</evidence>
<accession>A0A143PU17</accession>
<evidence type="ECO:0000256" key="1">
    <source>
        <dbReference type="ARBA" id="ARBA00004328"/>
    </source>
</evidence>
<evidence type="ECO:0000256" key="2">
    <source>
        <dbReference type="SAM" id="MobiDB-lite"/>
    </source>
</evidence>
<evidence type="ECO:0000313" key="4">
    <source>
        <dbReference type="EMBL" id="AMY11294.1"/>
    </source>
</evidence>
<dbReference type="NCBIfam" id="TIGR01554">
    <property type="entry name" value="major_cap_HK97"/>
    <property type="match status" value="1"/>
</dbReference>
<dbReference type="EMBL" id="CP015136">
    <property type="protein sequence ID" value="AMY11294.1"/>
    <property type="molecule type" value="Genomic_DNA"/>
</dbReference>
<proteinExistence type="predicted"/>
<evidence type="ECO:0000259" key="3">
    <source>
        <dbReference type="Pfam" id="PF05065"/>
    </source>
</evidence>
<dbReference type="KEGG" id="abac:LuPra_04542"/>
<name>A0A143PU17_LUTPR</name>
<dbReference type="InterPro" id="IPR024455">
    <property type="entry name" value="Phage_capsid"/>
</dbReference>
<dbReference type="InterPro" id="IPR054612">
    <property type="entry name" value="Phage_capsid-like_C"/>
</dbReference>
<dbReference type="Proteomes" id="UP000076079">
    <property type="component" value="Chromosome"/>
</dbReference>
<reference evidence="4 5" key="1">
    <citation type="journal article" date="2016" name="Genome Announc.">
        <title>First Complete Genome Sequence of a Subdivision 6 Acidobacterium Strain.</title>
        <authorList>
            <person name="Huang S."/>
            <person name="Vieira S."/>
            <person name="Bunk B."/>
            <person name="Riedel T."/>
            <person name="Sproer C."/>
            <person name="Overmann J."/>
        </authorList>
    </citation>
    <scope>NUCLEOTIDE SEQUENCE [LARGE SCALE GENOMIC DNA]</scope>
    <source>
        <strain evidence="5">DSM 100886 HEG_-6_39</strain>
    </source>
</reference>
<dbReference type="Pfam" id="PF05065">
    <property type="entry name" value="Phage_capsid"/>
    <property type="match status" value="1"/>
</dbReference>